<dbReference type="GO" id="GO:0005869">
    <property type="term" value="C:dynactin complex"/>
    <property type="evidence" value="ECO:0007669"/>
    <property type="project" value="InterPro"/>
</dbReference>
<proteinExistence type="predicted"/>
<reference evidence="2" key="1">
    <citation type="submission" date="2025-08" db="UniProtKB">
        <authorList>
            <consortium name="RefSeq"/>
        </authorList>
    </citation>
    <scope>IDENTIFICATION</scope>
</reference>
<keyword evidence="1" id="KW-1185">Reference proteome</keyword>
<gene>
    <name evidence="2" type="primary">LOC103522839</name>
</gene>
<dbReference type="Proteomes" id="UP000079169">
    <property type="component" value="Unplaced"/>
</dbReference>
<evidence type="ECO:0000313" key="1">
    <source>
        <dbReference type="Proteomes" id="UP000079169"/>
    </source>
</evidence>
<dbReference type="PaxDb" id="121845-A0A3Q0JJM4"/>
<evidence type="ECO:0000313" key="2">
    <source>
        <dbReference type="RefSeq" id="XP_026688567.1"/>
    </source>
</evidence>
<dbReference type="GeneID" id="103522839"/>
<feature type="non-terminal residue" evidence="2">
    <location>
        <position position="1"/>
    </location>
</feature>
<dbReference type="GO" id="GO:0061640">
    <property type="term" value="P:cytoskeleton-dependent cytokinesis"/>
    <property type="evidence" value="ECO:0007669"/>
    <property type="project" value="InterPro"/>
</dbReference>
<dbReference type="PANTHER" id="PTHR28360">
    <property type="entry name" value="DYNACTIN SUBUNIT 3"/>
    <property type="match status" value="1"/>
</dbReference>
<name>A0A3Q0JJM4_DIACI</name>
<accession>A0A3Q0JJM4</accession>
<dbReference type="InterPro" id="IPR009991">
    <property type="entry name" value="DCTN3"/>
</dbReference>
<dbReference type="RefSeq" id="XP_026688567.1">
    <property type="nucleotide sequence ID" value="XM_026832766.1"/>
</dbReference>
<dbReference type="KEGG" id="dci:103522839"/>
<dbReference type="PANTHER" id="PTHR28360:SF1">
    <property type="entry name" value="DYNACTIN SUBUNIT 3"/>
    <property type="match status" value="1"/>
</dbReference>
<protein>
    <submittedName>
        <fullName evidence="2">Uncharacterized protein LOC103522839</fullName>
    </submittedName>
</protein>
<dbReference type="AlphaFoldDB" id="A0A3Q0JJM4"/>
<sequence length="191" mass="21912">GMLEDYAQHSKHAYDSEIDNTIMTAVAESSDTPNITESIAILEKRITDLEIKVHNQTQRELGKSKPISNQILLINKLLNSKVPAIEKTNETIDKLIKVSNMYPDNQYVDDKINIILSSENQIRELVELCAQIKSKQNVIDDEKYKNVPEYSKTLNKLTEDQVCMFHEIKKQSADVAELMDKYTDIIQKINE</sequence>
<dbReference type="Pfam" id="PF07426">
    <property type="entry name" value="Dynactin_p22"/>
    <property type="match status" value="1"/>
</dbReference>
<feature type="non-terminal residue" evidence="2">
    <location>
        <position position="191"/>
    </location>
</feature>
<organism evidence="1 2">
    <name type="scientific">Diaphorina citri</name>
    <name type="common">Asian citrus psyllid</name>
    <dbReference type="NCBI Taxonomy" id="121845"/>
    <lineage>
        <taxon>Eukaryota</taxon>
        <taxon>Metazoa</taxon>
        <taxon>Ecdysozoa</taxon>
        <taxon>Arthropoda</taxon>
        <taxon>Hexapoda</taxon>
        <taxon>Insecta</taxon>
        <taxon>Pterygota</taxon>
        <taxon>Neoptera</taxon>
        <taxon>Paraneoptera</taxon>
        <taxon>Hemiptera</taxon>
        <taxon>Sternorrhyncha</taxon>
        <taxon>Psylloidea</taxon>
        <taxon>Psyllidae</taxon>
        <taxon>Diaphorininae</taxon>
        <taxon>Diaphorina</taxon>
    </lineage>
</organism>